<dbReference type="Proteomes" id="UP000484885">
    <property type="component" value="Unassembled WGS sequence"/>
</dbReference>
<evidence type="ECO:0000313" key="7">
    <source>
        <dbReference type="Proteomes" id="UP000484885"/>
    </source>
</evidence>
<protein>
    <submittedName>
        <fullName evidence="6">Transglycosylase SLT domain-containing protein</fullName>
    </submittedName>
</protein>
<feature type="signal peptide" evidence="3">
    <location>
        <begin position="1"/>
        <end position="23"/>
    </location>
</feature>
<comment type="caution">
    <text evidence="6">The sequence shown here is derived from an EMBL/GenBank/DDBJ whole genome shotgun (WGS) entry which is preliminary data.</text>
</comment>
<proteinExistence type="inferred from homology"/>
<feature type="domain" description="Lytic transglycosylase superhelical linker" evidence="5">
    <location>
        <begin position="400"/>
        <end position="461"/>
    </location>
</feature>
<keyword evidence="7" id="KW-1185">Reference proteome</keyword>
<organism evidence="6 7">
    <name type="scientific">Wenzhouxiangella limi</name>
    <dbReference type="NCBI Taxonomy" id="2707351"/>
    <lineage>
        <taxon>Bacteria</taxon>
        <taxon>Pseudomonadati</taxon>
        <taxon>Pseudomonadota</taxon>
        <taxon>Gammaproteobacteria</taxon>
        <taxon>Chromatiales</taxon>
        <taxon>Wenzhouxiangellaceae</taxon>
        <taxon>Wenzhouxiangella</taxon>
    </lineage>
</organism>
<dbReference type="GO" id="GO:0000270">
    <property type="term" value="P:peptidoglycan metabolic process"/>
    <property type="evidence" value="ECO:0007669"/>
    <property type="project" value="InterPro"/>
</dbReference>
<dbReference type="Gene3D" id="1.10.530.10">
    <property type="match status" value="1"/>
</dbReference>
<dbReference type="GO" id="GO:0008933">
    <property type="term" value="F:peptidoglycan lytic transglycosylase activity"/>
    <property type="evidence" value="ECO:0007669"/>
    <property type="project" value="InterPro"/>
</dbReference>
<gene>
    <name evidence="6" type="ORF">G3I74_08825</name>
</gene>
<dbReference type="SUPFAM" id="SSF48435">
    <property type="entry name" value="Bacterial muramidases"/>
    <property type="match status" value="1"/>
</dbReference>
<dbReference type="CDD" id="cd13401">
    <property type="entry name" value="Slt70-like"/>
    <property type="match status" value="1"/>
</dbReference>
<name>A0A845VF22_9GAMM</name>
<evidence type="ECO:0000313" key="6">
    <source>
        <dbReference type="EMBL" id="NDY95829.1"/>
    </source>
</evidence>
<sequence length="647" mass="73594">MASWLIRGLTVALAVGASTCALADRASERERFMQGWQAAGRADHAAVRQAIAALPDYPLTPYLEYELKRQTLNQIPSAEMSRFLARYRDWSFGAALETRWLRSLGERGDYELLGRYGRDSADTEVRCWLARADIAAGRSEGLSERIARLWLVGRSQSSTCDPAFEWWRRQGHPSTDQAWRRFRLALDSGETGLARYLRRYLDQEQRAWADHWLEVRARPGRLISLARLWPDREQSRQLVADTLTRMARRDWQEAERAWQVLRNRFDFPPATIAAVEREIALFRAVALDSRAVAAIDALPERALDQQMLEWRARSAMAQGEWEEVLASIQRMRLIEQGQSRWRYWRGRALAELGRAEAMLAFGSLAGEATYYGFLAATWLQQDLSLCPQDLAADPARQRRLMRDAEFERAIELFEVGLFNHARRTWSSVWRRLSEDERHQAALLAAGRGWHDRAIAALGASGLMRAYPWRFPLIEIGRVSEHAARREVDPALVYGLMRAESAMQPDALSPAGARGLLQLMPGTAQAVARRHGLPFNGAADLMDPAINIPLGIAHLGELQRRYEGDWIRVAAAYNAGANAVARWLEERPDSDPDVWLETLPFFETRDYVPRVLAFATIYEWQLERSPTVLARSVLPQQVNGAATFQCSE</sequence>
<dbReference type="PROSITE" id="PS00922">
    <property type="entry name" value="TRANSGLYCOSYLASE"/>
    <property type="match status" value="1"/>
</dbReference>
<dbReference type="InterPro" id="IPR012289">
    <property type="entry name" value="Lytic_TGlycosylase_superhlx_L"/>
</dbReference>
<evidence type="ECO:0000259" key="4">
    <source>
        <dbReference type="Pfam" id="PF01464"/>
    </source>
</evidence>
<dbReference type="InterPro" id="IPR008939">
    <property type="entry name" value="Lytic_TGlycosylase_superhlx_U"/>
</dbReference>
<dbReference type="Gene3D" id="1.25.20.10">
    <property type="entry name" value="Bacterial muramidases"/>
    <property type="match status" value="1"/>
</dbReference>
<dbReference type="InterPro" id="IPR023346">
    <property type="entry name" value="Lysozyme-like_dom_sf"/>
</dbReference>
<feature type="domain" description="Transglycosylase SLT" evidence="4">
    <location>
        <begin position="480"/>
        <end position="591"/>
    </location>
</feature>
<evidence type="ECO:0000256" key="1">
    <source>
        <dbReference type="ARBA" id="ARBA00007734"/>
    </source>
</evidence>
<dbReference type="SUPFAM" id="SSF53955">
    <property type="entry name" value="Lysozyme-like"/>
    <property type="match status" value="1"/>
</dbReference>
<feature type="chain" id="PRO_5032407802" evidence="3">
    <location>
        <begin position="24"/>
        <end position="647"/>
    </location>
</feature>
<dbReference type="GO" id="GO:0016020">
    <property type="term" value="C:membrane"/>
    <property type="evidence" value="ECO:0007669"/>
    <property type="project" value="InterPro"/>
</dbReference>
<dbReference type="Pfam" id="PF14718">
    <property type="entry name" value="SLT_L"/>
    <property type="match status" value="1"/>
</dbReference>
<dbReference type="PANTHER" id="PTHR37423">
    <property type="entry name" value="SOLUBLE LYTIC MUREIN TRANSGLYCOSYLASE-RELATED"/>
    <property type="match status" value="1"/>
</dbReference>
<dbReference type="AlphaFoldDB" id="A0A845VF22"/>
<evidence type="ECO:0000259" key="5">
    <source>
        <dbReference type="Pfam" id="PF14718"/>
    </source>
</evidence>
<dbReference type="GO" id="GO:0004553">
    <property type="term" value="F:hydrolase activity, hydrolyzing O-glycosyl compounds"/>
    <property type="evidence" value="ECO:0007669"/>
    <property type="project" value="InterPro"/>
</dbReference>
<evidence type="ECO:0000256" key="3">
    <source>
        <dbReference type="SAM" id="SignalP"/>
    </source>
</evidence>
<comment type="similarity">
    <text evidence="1">Belongs to the transglycosylase Slt family.</text>
</comment>
<dbReference type="EMBL" id="JAAGSC010000041">
    <property type="protein sequence ID" value="NDY95829.1"/>
    <property type="molecule type" value="Genomic_DNA"/>
</dbReference>
<dbReference type="PANTHER" id="PTHR37423:SF5">
    <property type="entry name" value="SOLUBLE LYTIC MUREIN TRANSGLYCOSYLASE"/>
    <property type="match status" value="1"/>
</dbReference>
<dbReference type="RefSeq" id="WP_164211236.1">
    <property type="nucleotide sequence ID" value="NZ_JAAGSC010000041.1"/>
</dbReference>
<evidence type="ECO:0000256" key="2">
    <source>
        <dbReference type="ARBA" id="ARBA00022729"/>
    </source>
</evidence>
<dbReference type="Gene3D" id="1.10.1240.20">
    <property type="entry name" value="Lytic transglycosylase, superhelical linker domain"/>
    <property type="match status" value="1"/>
</dbReference>
<dbReference type="GO" id="GO:0042597">
    <property type="term" value="C:periplasmic space"/>
    <property type="evidence" value="ECO:0007669"/>
    <property type="project" value="InterPro"/>
</dbReference>
<keyword evidence="2 3" id="KW-0732">Signal</keyword>
<dbReference type="InterPro" id="IPR000189">
    <property type="entry name" value="Transglyc_AS"/>
</dbReference>
<accession>A0A845VF22</accession>
<dbReference type="Pfam" id="PF01464">
    <property type="entry name" value="SLT"/>
    <property type="match status" value="1"/>
</dbReference>
<reference evidence="6 7" key="1">
    <citation type="submission" date="2020-02" db="EMBL/GenBank/DDBJ databases">
        <authorList>
            <person name="Zhang X.-Y."/>
        </authorList>
    </citation>
    <scope>NUCLEOTIDE SEQUENCE [LARGE SCALE GENOMIC DNA]</scope>
    <source>
        <strain evidence="6 7">C33</strain>
    </source>
</reference>
<dbReference type="InterPro" id="IPR008258">
    <property type="entry name" value="Transglycosylase_SLT_dom_1"/>
</dbReference>
<dbReference type="InterPro" id="IPR037061">
    <property type="entry name" value="Lytic_TGlycoase_superhlx_L_sf"/>
</dbReference>